<dbReference type="Pfam" id="PF13472">
    <property type="entry name" value="Lipase_GDSL_2"/>
    <property type="match status" value="1"/>
</dbReference>
<evidence type="ECO:0000313" key="6">
    <source>
        <dbReference type="Proteomes" id="UP000282759"/>
    </source>
</evidence>
<dbReference type="AlphaFoldDB" id="A0A437MUA3"/>
<dbReference type="InterPro" id="IPR051532">
    <property type="entry name" value="Ester_Hydrolysis_Enzymes"/>
</dbReference>
<evidence type="ECO:0000259" key="4">
    <source>
        <dbReference type="Pfam" id="PF14607"/>
    </source>
</evidence>
<keyword evidence="5" id="KW-0378">Hydrolase</keyword>
<dbReference type="OrthoDB" id="5624617at2"/>
<evidence type="ECO:0000259" key="2">
    <source>
        <dbReference type="Pfam" id="PF13472"/>
    </source>
</evidence>
<dbReference type="SUPFAM" id="SSF52266">
    <property type="entry name" value="SGNH hydrolase"/>
    <property type="match status" value="2"/>
</dbReference>
<sequence length="585" mass="66715">MTNLFKLWFTLLAVTALYIKADAQSAYDWHKAEWAIGICEPDTENVFHRLPARLQSRVAKGVWNQSLNSAGEYLHIRTTARSFTIKYRLSGKTYHLRHMPSTGVSGLDLYAKDIHGQWNWAPPAKYAFGDTCVYEYKDLKITARNTAEFYLYLPLYAIVQEIVIGIPQGERFEYLKPDHDLPIVAYGTSIMQGAVASRPGLAWTNMLHRALGRDVINLGFSGNGRFDAPIFDLMAEVNARLYILDCMPNLFIKKYFPPDTIISRLRYGISKLRARHPEVPILLAEHPAGAMPDDMDTATVSTYHLASLTIKKIYDQLAAEGVTNLHLLNEAEINFDINSTTDGTHPNDRGMMQYARAYEKKIRLILAEPVGDISTQRPVEQYRDGFDWRKRHEEIIDLTSKDRPEVIIFGNSIINYWGGKPKPEKVAFSGEDAWQRYMEPSKVQNAGFGNDRIENVLWRVYHGELDQFKGKKIVLMIGTNNLVWNTDGEILKGLTFLIEQIKTRQPAAIIYMSGILPRRSTLQRVLALNSQIKRVAKLTQCRYFDFSKSFLQGKSLNDHLFKPDGLHPNAEGYEVLGKCLEKMLN</sequence>
<dbReference type="Gene3D" id="3.40.50.1110">
    <property type="entry name" value="SGNH hydrolase"/>
    <property type="match status" value="2"/>
</dbReference>
<dbReference type="EMBL" id="SACK01000002">
    <property type="protein sequence ID" value="RVU01217.1"/>
    <property type="molecule type" value="Genomic_DNA"/>
</dbReference>
<dbReference type="RefSeq" id="WP_127703593.1">
    <property type="nucleotide sequence ID" value="NZ_SACK01000002.1"/>
</dbReference>
<dbReference type="InterPro" id="IPR013830">
    <property type="entry name" value="SGNH_hydro"/>
</dbReference>
<feature type="chain" id="PRO_5019207124" evidence="1">
    <location>
        <begin position="22"/>
        <end position="585"/>
    </location>
</feature>
<evidence type="ECO:0000259" key="3">
    <source>
        <dbReference type="Pfam" id="PF14606"/>
    </source>
</evidence>
<dbReference type="PANTHER" id="PTHR30383">
    <property type="entry name" value="THIOESTERASE 1/PROTEASE 1/LYSOPHOSPHOLIPASE L1"/>
    <property type="match status" value="1"/>
</dbReference>
<dbReference type="InterPro" id="IPR032740">
    <property type="entry name" value="GxDLY"/>
</dbReference>
<keyword evidence="6" id="KW-1185">Reference proteome</keyword>
<dbReference type="Proteomes" id="UP000282759">
    <property type="component" value="Unassembled WGS sequence"/>
</dbReference>
<dbReference type="Gene3D" id="2.60.120.260">
    <property type="entry name" value="Galactose-binding domain-like"/>
    <property type="match status" value="1"/>
</dbReference>
<keyword evidence="1" id="KW-0732">Signal</keyword>
<feature type="signal peptide" evidence="1">
    <location>
        <begin position="1"/>
        <end position="21"/>
    </location>
</feature>
<evidence type="ECO:0000313" key="5">
    <source>
        <dbReference type="EMBL" id="RVU01217.1"/>
    </source>
</evidence>
<comment type="caution">
    <text evidence="5">The sequence shown here is derived from an EMBL/GenBank/DDBJ whole genome shotgun (WGS) entry which is preliminary data.</text>
</comment>
<name>A0A437MUA3_9SPHI</name>
<protein>
    <submittedName>
        <fullName evidence="5">Acetylhydrolase</fullName>
    </submittedName>
</protein>
<gene>
    <name evidence="5" type="ORF">EOD41_04425</name>
</gene>
<dbReference type="Pfam" id="PF14607">
    <property type="entry name" value="GxDLY"/>
    <property type="match status" value="1"/>
</dbReference>
<proteinExistence type="predicted"/>
<feature type="domain" description="SGNH hydrolase-type esterase N-terminal" evidence="4">
    <location>
        <begin position="40"/>
        <end position="171"/>
    </location>
</feature>
<feature type="domain" description="SGNH hydrolase-type esterase" evidence="2">
    <location>
        <begin position="408"/>
        <end position="575"/>
    </location>
</feature>
<reference evidence="5 6" key="1">
    <citation type="submission" date="2019-01" db="EMBL/GenBank/DDBJ databases">
        <authorList>
            <person name="Chen W.-M."/>
        </authorList>
    </citation>
    <scope>NUCLEOTIDE SEQUENCE [LARGE SCALE GENOMIC DNA]</scope>
    <source>
        <strain evidence="5 6">YBJ-36</strain>
    </source>
</reference>
<accession>A0A437MUA3</accession>
<dbReference type="InterPro" id="IPR036514">
    <property type="entry name" value="SGNH_hydro_sf"/>
</dbReference>
<organism evidence="5 6">
    <name type="scientific">Mucilaginibacter limnophilus</name>
    <dbReference type="NCBI Taxonomy" id="1932778"/>
    <lineage>
        <taxon>Bacteria</taxon>
        <taxon>Pseudomonadati</taxon>
        <taxon>Bacteroidota</taxon>
        <taxon>Sphingobacteriia</taxon>
        <taxon>Sphingobacteriales</taxon>
        <taxon>Sphingobacteriaceae</taxon>
        <taxon>Mucilaginibacter</taxon>
    </lineage>
</organism>
<dbReference type="Pfam" id="PF14606">
    <property type="entry name" value="Lipase_GDSL_3"/>
    <property type="match status" value="1"/>
</dbReference>
<dbReference type="GO" id="GO:0016788">
    <property type="term" value="F:hydrolase activity, acting on ester bonds"/>
    <property type="evidence" value="ECO:0007669"/>
    <property type="project" value="UniProtKB-ARBA"/>
</dbReference>
<feature type="domain" description="SGNH hydrolase-type esterase" evidence="3">
    <location>
        <begin position="182"/>
        <end position="363"/>
    </location>
</feature>
<evidence type="ECO:0000256" key="1">
    <source>
        <dbReference type="SAM" id="SignalP"/>
    </source>
</evidence>